<protein>
    <submittedName>
        <fullName evidence="10">Methyl-accepting chemotaxis protein</fullName>
    </submittedName>
</protein>
<organism evidence="10 11">
    <name type="scientific">Halalkalibacter akibai (strain ATCC 43226 / DSM 21942 / CIP 109018 / JCM 9157 / 1139)</name>
    <name type="common">Bacillus akibai</name>
    <dbReference type="NCBI Taxonomy" id="1236973"/>
    <lineage>
        <taxon>Bacteria</taxon>
        <taxon>Bacillati</taxon>
        <taxon>Bacillota</taxon>
        <taxon>Bacilli</taxon>
        <taxon>Bacillales</taxon>
        <taxon>Bacillaceae</taxon>
        <taxon>Halalkalibacter</taxon>
    </lineage>
</organism>
<dbReference type="Proteomes" id="UP000018896">
    <property type="component" value="Unassembled WGS sequence"/>
</dbReference>
<evidence type="ECO:0000256" key="1">
    <source>
        <dbReference type="ARBA" id="ARBA00004236"/>
    </source>
</evidence>
<dbReference type="PRINTS" id="PR00260">
    <property type="entry name" value="CHEMTRNSDUCR"/>
</dbReference>
<dbReference type="OrthoDB" id="107771at2"/>
<evidence type="ECO:0000259" key="8">
    <source>
        <dbReference type="PROSITE" id="PS50111"/>
    </source>
</evidence>
<evidence type="ECO:0000313" key="11">
    <source>
        <dbReference type="Proteomes" id="UP000018896"/>
    </source>
</evidence>
<dbReference type="InterPro" id="IPR003660">
    <property type="entry name" value="HAMP_dom"/>
</dbReference>
<keyword evidence="11" id="KW-1185">Reference proteome</keyword>
<dbReference type="PANTHER" id="PTHR32089:SF112">
    <property type="entry name" value="LYSOZYME-LIKE PROTEIN-RELATED"/>
    <property type="match status" value="1"/>
</dbReference>
<evidence type="ECO:0000256" key="6">
    <source>
        <dbReference type="PROSITE-ProRule" id="PRU00284"/>
    </source>
</evidence>
<dbReference type="GO" id="GO:0007165">
    <property type="term" value="P:signal transduction"/>
    <property type="evidence" value="ECO:0007669"/>
    <property type="project" value="UniProtKB-KW"/>
</dbReference>
<evidence type="ECO:0000256" key="7">
    <source>
        <dbReference type="SAM" id="Phobius"/>
    </source>
</evidence>
<dbReference type="SMART" id="SM00283">
    <property type="entry name" value="MA"/>
    <property type="match status" value="1"/>
</dbReference>
<dbReference type="Pfam" id="PF00672">
    <property type="entry name" value="HAMP"/>
    <property type="match status" value="1"/>
</dbReference>
<dbReference type="FunFam" id="1.10.287.950:FF:000001">
    <property type="entry name" value="Methyl-accepting chemotaxis sensory transducer"/>
    <property type="match status" value="1"/>
</dbReference>
<comment type="caution">
    <text evidence="10">The sequence shown here is derived from an EMBL/GenBank/DDBJ whole genome shotgun (WGS) entry which is preliminary data.</text>
</comment>
<dbReference type="STRING" id="1236973.JCM9157_683"/>
<dbReference type="PROSITE" id="PS50111">
    <property type="entry name" value="CHEMOTAXIS_TRANSDUC_2"/>
    <property type="match status" value="1"/>
</dbReference>
<keyword evidence="7" id="KW-1133">Transmembrane helix</keyword>
<keyword evidence="2" id="KW-1003">Cell membrane</keyword>
<evidence type="ECO:0000256" key="3">
    <source>
        <dbReference type="ARBA" id="ARBA00023136"/>
    </source>
</evidence>
<evidence type="ECO:0000259" key="9">
    <source>
        <dbReference type="PROSITE" id="PS50885"/>
    </source>
</evidence>
<dbReference type="InterPro" id="IPR004090">
    <property type="entry name" value="Chemotax_Me-accpt_rcpt"/>
</dbReference>
<dbReference type="Pfam" id="PF00015">
    <property type="entry name" value="MCPsignal"/>
    <property type="match status" value="1"/>
</dbReference>
<comment type="similarity">
    <text evidence="5">Belongs to the methyl-accepting chemotaxis (MCP) protein family.</text>
</comment>
<feature type="transmembrane region" description="Helical" evidence="7">
    <location>
        <begin position="200"/>
        <end position="225"/>
    </location>
</feature>
<dbReference type="AlphaFoldDB" id="W4QPS4"/>
<dbReference type="SUPFAM" id="SSF58104">
    <property type="entry name" value="Methyl-accepting chemotaxis protein (MCP) signaling domain"/>
    <property type="match status" value="1"/>
</dbReference>
<dbReference type="CDD" id="cd06225">
    <property type="entry name" value="HAMP"/>
    <property type="match status" value="1"/>
</dbReference>
<gene>
    <name evidence="10" type="ORF">JCM9157_683</name>
</gene>
<dbReference type="InterPro" id="IPR004089">
    <property type="entry name" value="MCPsignal_dom"/>
</dbReference>
<name>W4QPS4_HALA3</name>
<reference evidence="10 11" key="1">
    <citation type="journal article" date="2014" name="Genome Announc.">
        <title>Draft Genome Sequences of Three Alkaliphilic Bacillus Strains, Bacillus wakoensis JCM 9140T, Bacillus akibai JCM 9157T, and Bacillus hemicellulosilyticus JCM 9152T.</title>
        <authorList>
            <person name="Yuki M."/>
            <person name="Oshima K."/>
            <person name="Suda W."/>
            <person name="Oshida Y."/>
            <person name="Kitamura K."/>
            <person name="Iida T."/>
            <person name="Hattori M."/>
            <person name="Ohkuma M."/>
        </authorList>
    </citation>
    <scope>NUCLEOTIDE SEQUENCE [LARGE SCALE GENOMIC DNA]</scope>
    <source>
        <strain evidence="10 11">JCM 9157</strain>
    </source>
</reference>
<dbReference type="SMART" id="SM00304">
    <property type="entry name" value="HAMP"/>
    <property type="match status" value="1"/>
</dbReference>
<dbReference type="PANTHER" id="PTHR32089">
    <property type="entry name" value="METHYL-ACCEPTING CHEMOTAXIS PROTEIN MCPB"/>
    <property type="match status" value="1"/>
</dbReference>
<dbReference type="GO" id="GO:0005886">
    <property type="term" value="C:plasma membrane"/>
    <property type="evidence" value="ECO:0007669"/>
    <property type="project" value="UniProtKB-SubCell"/>
</dbReference>
<dbReference type="CDD" id="cd11386">
    <property type="entry name" value="MCP_signal"/>
    <property type="match status" value="1"/>
</dbReference>
<proteinExistence type="inferred from homology"/>
<dbReference type="EMBL" id="BAUV01000003">
    <property type="protein sequence ID" value="GAE33663.1"/>
    <property type="molecule type" value="Genomic_DNA"/>
</dbReference>
<dbReference type="GO" id="GO:0004888">
    <property type="term" value="F:transmembrane signaling receptor activity"/>
    <property type="evidence" value="ECO:0007669"/>
    <property type="project" value="InterPro"/>
</dbReference>
<sequence length="581" mass="63624">MKLSFKKGRRKNKSSNVTLKNLTIRKKLMGSFLIVSLIFGLASALSIKNSYDSNQTYDYLIETVAELRSISQKIHTNSAMQTAIYRAYFLYDNPHFINELNRVNEEIDGLVLAARELATMQESFDWLDQIAETNSAFRDTANSVIQSTGNDKEQALERSLTEVVPISNRLNQQTEDFNQFLELVLDERMEAAHTAAARDLIVIIIMSIVAVLIAVASGIVISTVISRPLTQLRENAEKVAAGDLNAERITLKSKDEVYYLNESFEKMTDNLRGMIHGIAQNADQVAASAEQLNASSEQSSQAAQSVAGAIEEMASGADVTTVKLEDSTNALQEVLRGIQVIADSSTNVSMLSKETEKEAEDGGRIVENNLKQMQFIHQSVNRSNEVIRSLSERSQEIGKILEVISGIADQTNLLALNAAIEAARAGEHGKGFAVVADEVRKLAEQSRASTKDIAQLIGVIQTDTEESVTIMDEVMKNAEEGVVVSEQTASKFTQILDSTRNITPQVEEVSDTVQHISASIEKITHASAELTALAQTNAASSEEVASSTEEQLASMQEINSSAQSLAIMAEELNKLVNRFKL</sequence>
<evidence type="ECO:0000256" key="4">
    <source>
        <dbReference type="ARBA" id="ARBA00023224"/>
    </source>
</evidence>
<evidence type="ECO:0000313" key="10">
    <source>
        <dbReference type="EMBL" id="GAE33663.1"/>
    </source>
</evidence>
<keyword evidence="3 7" id="KW-0472">Membrane</keyword>
<evidence type="ECO:0000256" key="5">
    <source>
        <dbReference type="ARBA" id="ARBA00029447"/>
    </source>
</evidence>
<keyword evidence="4 6" id="KW-0807">Transducer</keyword>
<feature type="domain" description="Methyl-accepting transducer" evidence="8">
    <location>
        <begin position="295"/>
        <end position="531"/>
    </location>
</feature>
<dbReference type="eggNOG" id="COG0840">
    <property type="taxonomic scope" value="Bacteria"/>
</dbReference>
<keyword evidence="7" id="KW-0812">Transmembrane</keyword>
<dbReference type="Gene3D" id="1.10.287.950">
    <property type="entry name" value="Methyl-accepting chemotaxis protein"/>
    <property type="match status" value="1"/>
</dbReference>
<feature type="domain" description="HAMP" evidence="9">
    <location>
        <begin position="223"/>
        <end position="276"/>
    </location>
</feature>
<evidence type="ECO:0000256" key="2">
    <source>
        <dbReference type="ARBA" id="ARBA00022475"/>
    </source>
</evidence>
<comment type="subcellular location">
    <subcellularLocation>
        <location evidence="1">Cell membrane</location>
    </subcellularLocation>
</comment>
<dbReference type="RefSeq" id="WP_081734017.1">
    <property type="nucleotide sequence ID" value="NZ_BAUV01000003.1"/>
</dbReference>
<dbReference type="PROSITE" id="PS50885">
    <property type="entry name" value="HAMP"/>
    <property type="match status" value="1"/>
</dbReference>
<accession>W4QPS4</accession>
<dbReference type="GO" id="GO:0006935">
    <property type="term" value="P:chemotaxis"/>
    <property type="evidence" value="ECO:0007669"/>
    <property type="project" value="InterPro"/>
</dbReference>